<proteinExistence type="inferred from homology"/>
<evidence type="ECO:0000256" key="5">
    <source>
        <dbReference type="ARBA" id="ARBA00037941"/>
    </source>
</evidence>
<dbReference type="Pfam" id="PF01266">
    <property type="entry name" value="DAO"/>
    <property type="match status" value="1"/>
</dbReference>
<name>A0A8S8X6X7_9PROT</name>
<evidence type="ECO:0000256" key="4">
    <source>
        <dbReference type="ARBA" id="ARBA00023002"/>
    </source>
</evidence>
<keyword evidence="2" id="KW-0285">Flavoprotein</keyword>
<accession>A0A8S8X6X7</accession>
<reference evidence="7" key="1">
    <citation type="submission" date="2021-02" db="EMBL/GenBank/DDBJ databases">
        <title>Genome sequence of Rhodospirillales sp. strain TMPK1 isolated from soil.</title>
        <authorList>
            <person name="Nakai R."/>
            <person name="Kusada H."/>
            <person name="Tamaki H."/>
        </authorList>
    </citation>
    <scope>NUCLEOTIDE SEQUENCE</scope>
    <source>
        <strain evidence="7">TMPK1</strain>
    </source>
</reference>
<dbReference type="EMBL" id="BOPV01000001">
    <property type="protein sequence ID" value="GIL38743.1"/>
    <property type="molecule type" value="Genomic_DNA"/>
</dbReference>
<dbReference type="PANTHER" id="PTHR43104">
    <property type="entry name" value="L-2-HYDROXYGLUTARATE DEHYDROGENASE, MITOCHONDRIAL"/>
    <property type="match status" value="1"/>
</dbReference>
<dbReference type="Gene3D" id="3.50.50.60">
    <property type="entry name" value="FAD/NAD(P)-binding domain"/>
    <property type="match status" value="1"/>
</dbReference>
<sequence>MEHVDCVVIGAGVVGLACARTLARAGRDVLLLEAAEAFGTETSARNSEVIHAGLYYAPGSLKAQLCVRGRDLLYDWCRARGVPYKQIGKVIVAATEAQRGDLANIIDIARKNGVELEPIDAARVAELEPEVRAVAGLYSALSGIVDSHALMLSYLGDLEDAGGVLALRAPVTGGAIHDDRIELVVGGDTPMQLACNDVVLAAGLGAQTVARAIGLTPPQGWLCKGNYFALSGVKPPFQRLVYPIPEPGGLGTHATIDLAGRVKFGPDVEWVDQIDYRVDPSRDARFYASIRTWWPGLPDGALAADYAGMRPKLAPAGAPPADFSITHPHPRIVALYGIESPGLTSSLAIGEHVEALTRT</sequence>
<dbReference type="SUPFAM" id="SSF51905">
    <property type="entry name" value="FAD/NAD(P)-binding domain"/>
    <property type="match status" value="1"/>
</dbReference>
<keyword evidence="4" id="KW-0560">Oxidoreductase</keyword>
<evidence type="ECO:0000256" key="1">
    <source>
        <dbReference type="ARBA" id="ARBA00001974"/>
    </source>
</evidence>
<evidence type="ECO:0000256" key="2">
    <source>
        <dbReference type="ARBA" id="ARBA00022630"/>
    </source>
</evidence>
<dbReference type="PANTHER" id="PTHR43104:SF4">
    <property type="entry name" value="L-2-HYDROXYGLUTARATE DEHYDROGENASE, MITOCHONDRIAL"/>
    <property type="match status" value="1"/>
</dbReference>
<evidence type="ECO:0000256" key="3">
    <source>
        <dbReference type="ARBA" id="ARBA00022827"/>
    </source>
</evidence>
<keyword evidence="3" id="KW-0274">FAD</keyword>
<evidence type="ECO:0000313" key="8">
    <source>
        <dbReference type="Proteomes" id="UP000681075"/>
    </source>
</evidence>
<keyword evidence="8" id="KW-1185">Reference proteome</keyword>
<dbReference type="Gene3D" id="3.30.9.10">
    <property type="entry name" value="D-Amino Acid Oxidase, subunit A, domain 2"/>
    <property type="match status" value="1"/>
</dbReference>
<organism evidence="7 8">
    <name type="scientific">Roseiterribacter gracilis</name>
    <dbReference type="NCBI Taxonomy" id="2812848"/>
    <lineage>
        <taxon>Bacteria</taxon>
        <taxon>Pseudomonadati</taxon>
        <taxon>Pseudomonadota</taxon>
        <taxon>Alphaproteobacteria</taxon>
        <taxon>Rhodospirillales</taxon>
        <taxon>Roseiterribacteraceae</taxon>
        <taxon>Roseiterribacter</taxon>
    </lineage>
</organism>
<protein>
    <recommendedName>
        <fullName evidence="6">FAD dependent oxidoreductase domain-containing protein</fullName>
    </recommendedName>
</protein>
<dbReference type="InterPro" id="IPR036188">
    <property type="entry name" value="FAD/NAD-bd_sf"/>
</dbReference>
<evidence type="ECO:0000259" key="6">
    <source>
        <dbReference type="Pfam" id="PF01266"/>
    </source>
</evidence>
<gene>
    <name evidence="7" type="ORF">TMPK1_09800</name>
</gene>
<evidence type="ECO:0000313" key="7">
    <source>
        <dbReference type="EMBL" id="GIL38743.1"/>
    </source>
</evidence>
<comment type="cofactor">
    <cofactor evidence="1">
        <name>FAD</name>
        <dbReference type="ChEBI" id="CHEBI:57692"/>
    </cofactor>
</comment>
<dbReference type="InterPro" id="IPR006076">
    <property type="entry name" value="FAD-dep_OxRdtase"/>
</dbReference>
<feature type="domain" description="FAD dependent oxidoreductase" evidence="6">
    <location>
        <begin position="5"/>
        <end position="354"/>
    </location>
</feature>
<comment type="caution">
    <text evidence="7">The sequence shown here is derived from an EMBL/GenBank/DDBJ whole genome shotgun (WGS) entry which is preliminary data.</text>
</comment>
<dbReference type="Proteomes" id="UP000681075">
    <property type="component" value="Unassembled WGS sequence"/>
</dbReference>
<comment type="similarity">
    <text evidence="5">Belongs to the L2HGDH family.</text>
</comment>
<dbReference type="AlphaFoldDB" id="A0A8S8X6X7"/>
<dbReference type="GO" id="GO:0047545">
    <property type="term" value="F:(S)-2-hydroxyglutarate dehydrogenase activity"/>
    <property type="evidence" value="ECO:0007669"/>
    <property type="project" value="TreeGrafter"/>
</dbReference>
<dbReference type="RefSeq" id="WP_420241800.1">
    <property type="nucleotide sequence ID" value="NZ_BOPV01000001.1"/>
</dbReference>